<dbReference type="SUPFAM" id="SSF51905">
    <property type="entry name" value="FAD/NAD(P)-binding domain"/>
    <property type="match status" value="1"/>
</dbReference>
<evidence type="ECO:0000256" key="2">
    <source>
        <dbReference type="ARBA" id="ARBA00022630"/>
    </source>
</evidence>
<comment type="caution">
    <text evidence="6">The sequence shown here is derived from an EMBL/GenBank/DDBJ whole genome shotgun (WGS) entry which is preliminary data.</text>
</comment>
<dbReference type="EMBL" id="BOPG01000054">
    <property type="protein sequence ID" value="GIJ60421.1"/>
    <property type="molecule type" value="Genomic_DNA"/>
</dbReference>
<gene>
    <name evidence="6" type="ORF">Vau01_079370</name>
</gene>
<dbReference type="Pfam" id="PF01494">
    <property type="entry name" value="FAD_binding_3"/>
    <property type="match status" value="1"/>
</dbReference>
<protein>
    <submittedName>
        <fullName evidence="6">FAD-dependent oxidoreductase</fullName>
    </submittedName>
</protein>
<evidence type="ECO:0000256" key="4">
    <source>
        <dbReference type="SAM" id="Phobius"/>
    </source>
</evidence>
<dbReference type="RefSeq" id="WP_204004707.1">
    <property type="nucleotide sequence ID" value="NZ_BOPG01000054.1"/>
</dbReference>
<comment type="cofactor">
    <cofactor evidence="1">
        <name>FAD</name>
        <dbReference type="ChEBI" id="CHEBI:57692"/>
    </cofactor>
</comment>
<proteinExistence type="predicted"/>
<dbReference type="InterPro" id="IPR050641">
    <property type="entry name" value="RIFMO-like"/>
</dbReference>
<dbReference type="Pfam" id="PF21274">
    <property type="entry name" value="Rng_hyd_C"/>
    <property type="match status" value="1"/>
</dbReference>
<evidence type="ECO:0000313" key="6">
    <source>
        <dbReference type="EMBL" id="GIJ60421.1"/>
    </source>
</evidence>
<keyword evidence="4" id="KW-1133">Transmembrane helix</keyword>
<evidence type="ECO:0000313" key="7">
    <source>
        <dbReference type="Proteomes" id="UP000612585"/>
    </source>
</evidence>
<dbReference type="PRINTS" id="PR00420">
    <property type="entry name" value="RNGMNOXGNASE"/>
</dbReference>
<feature type="transmembrane region" description="Helical" evidence="4">
    <location>
        <begin position="6"/>
        <end position="30"/>
    </location>
</feature>
<accession>A0A8J3ZAK7</accession>
<dbReference type="PANTHER" id="PTHR43004:SF19">
    <property type="entry name" value="BINDING MONOOXYGENASE, PUTATIVE (JCVI)-RELATED"/>
    <property type="match status" value="1"/>
</dbReference>
<keyword evidence="3" id="KW-0274">FAD</keyword>
<keyword evidence="7" id="KW-1185">Reference proteome</keyword>
<dbReference type="GO" id="GO:0016709">
    <property type="term" value="F:oxidoreductase activity, acting on paired donors, with incorporation or reduction of molecular oxygen, NAD(P)H as one donor, and incorporation of one atom of oxygen"/>
    <property type="evidence" value="ECO:0007669"/>
    <property type="project" value="UniProtKB-ARBA"/>
</dbReference>
<evidence type="ECO:0000259" key="5">
    <source>
        <dbReference type="Pfam" id="PF01494"/>
    </source>
</evidence>
<keyword evidence="4" id="KW-0812">Transmembrane</keyword>
<evidence type="ECO:0000256" key="3">
    <source>
        <dbReference type="ARBA" id="ARBA00022827"/>
    </source>
</evidence>
<dbReference type="Proteomes" id="UP000612585">
    <property type="component" value="Unassembled WGS sequence"/>
</dbReference>
<feature type="domain" description="FAD-binding" evidence="5">
    <location>
        <begin position="7"/>
        <end position="368"/>
    </location>
</feature>
<evidence type="ECO:0000256" key="1">
    <source>
        <dbReference type="ARBA" id="ARBA00001974"/>
    </source>
</evidence>
<dbReference type="PANTHER" id="PTHR43004">
    <property type="entry name" value="TRK SYSTEM POTASSIUM UPTAKE PROTEIN"/>
    <property type="match status" value="1"/>
</dbReference>
<keyword evidence="2" id="KW-0285">Flavoprotein</keyword>
<dbReference type="InterPro" id="IPR036188">
    <property type="entry name" value="FAD/NAD-bd_sf"/>
</dbReference>
<reference evidence="6" key="1">
    <citation type="submission" date="2021-01" db="EMBL/GenBank/DDBJ databases">
        <title>Whole genome shotgun sequence of Virgisporangium aurantiacum NBRC 16421.</title>
        <authorList>
            <person name="Komaki H."/>
            <person name="Tamura T."/>
        </authorList>
    </citation>
    <scope>NUCLEOTIDE SEQUENCE</scope>
    <source>
        <strain evidence="6">NBRC 16421</strain>
    </source>
</reference>
<dbReference type="GO" id="GO:0071949">
    <property type="term" value="F:FAD binding"/>
    <property type="evidence" value="ECO:0007669"/>
    <property type="project" value="InterPro"/>
</dbReference>
<keyword evidence="4" id="KW-0472">Membrane</keyword>
<sequence>MSSSGHVPVLVVGGGPVGLFTALFLGRLGVRATVVEKHRGTTIYPRATGLALRTRELLREAEIDEAVLAAGSAAALSGGKLTVDTLAGTDLANAPRVWPRAGDEAEQTAAFSPVEKITGVCPQDQMEPVLLDAARAAGATVLFRTEAVDVEVTDDGVSATVVDLESGQRRRVSADYLVAADGAASPVRDRLGIGTTGPGPLGGAMLSALFRADLRDVVSGHEFVVCEIRNPESPGLLVSVNNTDRWVFNISYRPDRGERAEDFPPERCVALIRAAIGRAGQAVELLALMPWVPSAFVADRMRQGRAFLAGDAAHVMPPLGAYGLNTGMADAHNLAWKLALALRGQAGPGLLDSYEAERLPVARFTVDQALLCMRNPKLHWDMATAGPERERLGMADPVVVSVGYQYASAAVPGPHRELPSLADPEADLDGHPGSRAPHLWVDRAGKPISLLDVFGRGFVLLTGSDGEPWRAAATVAGDRLGVPVTAYRVAPDGDLVDQAARWPRRYGVAPDGAVLVRPDGFVAWRVGRPPADPADALTAALRQLLDRSEET</sequence>
<dbReference type="Gene3D" id="3.50.50.60">
    <property type="entry name" value="FAD/NAD(P)-binding domain"/>
    <property type="match status" value="1"/>
</dbReference>
<organism evidence="6 7">
    <name type="scientific">Virgisporangium aurantiacum</name>
    <dbReference type="NCBI Taxonomy" id="175570"/>
    <lineage>
        <taxon>Bacteria</taxon>
        <taxon>Bacillati</taxon>
        <taxon>Actinomycetota</taxon>
        <taxon>Actinomycetes</taxon>
        <taxon>Micromonosporales</taxon>
        <taxon>Micromonosporaceae</taxon>
        <taxon>Virgisporangium</taxon>
    </lineage>
</organism>
<name>A0A8J3ZAK7_9ACTN</name>
<dbReference type="Gene3D" id="3.40.30.120">
    <property type="match status" value="1"/>
</dbReference>
<dbReference type="InterPro" id="IPR002938">
    <property type="entry name" value="FAD-bd"/>
</dbReference>
<dbReference type="Gene3D" id="3.30.9.10">
    <property type="entry name" value="D-Amino Acid Oxidase, subunit A, domain 2"/>
    <property type="match status" value="1"/>
</dbReference>
<dbReference type="AlphaFoldDB" id="A0A8J3ZAK7"/>